<reference evidence="2" key="1">
    <citation type="submission" date="2018-05" db="EMBL/GenBank/DDBJ databases">
        <authorList>
            <person name="Lanie J.A."/>
            <person name="Ng W.-L."/>
            <person name="Kazmierczak K.M."/>
            <person name="Andrzejewski T.M."/>
            <person name="Davidsen T.M."/>
            <person name="Wayne K.J."/>
            <person name="Tettelin H."/>
            <person name="Glass J.I."/>
            <person name="Rusch D."/>
            <person name="Podicherti R."/>
            <person name="Tsui H.-C.T."/>
            <person name="Winkler M.E."/>
        </authorList>
    </citation>
    <scope>NUCLEOTIDE SEQUENCE</scope>
</reference>
<feature type="non-terminal residue" evidence="2">
    <location>
        <position position="1"/>
    </location>
</feature>
<protein>
    <recommendedName>
        <fullName evidence="3">tRNA/rRNA methyltransferase SpoU type domain-containing protein</fullName>
    </recommendedName>
</protein>
<evidence type="ECO:0000313" key="2">
    <source>
        <dbReference type="EMBL" id="SVC87196.1"/>
    </source>
</evidence>
<dbReference type="EMBL" id="UINC01115861">
    <property type="protein sequence ID" value="SVC87196.1"/>
    <property type="molecule type" value="Genomic_DNA"/>
</dbReference>
<sequence>TGDAYSSLNLAMAVQVICYEIVNQSGRELSKENWDQPLASAEDLSHFFRHLEETLVQVGFHDPDNPRQLIARLRRLFLRIQPDQMEMNILRGFLTAINQIAVKQGDQAVFDQRVE</sequence>
<dbReference type="GO" id="GO:0008173">
    <property type="term" value="F:RNA methyltransferase activity"/>
    <property type="evidence" value="ECO:0007669"/>
    <property type="project" value="InterPro"/>
</dbReference>
<evidence type="ECO:0000256" key="1">
    <source>
        <dbReference type="ARBA" id="ARBA00022691"/>
    </source>
</evidence>
<evidence type="ECO:0008006" key="3">
    <source>
        <dbReference type="Google" id="ProtNLM"/>
    </source>
</evidence>
<organism evidence="2">
    <name type="scientific">marine metagenome</name>
    <dbReference type="NCBI Taxonomy" id="408172"/>
    <lineage>
        <taxon>unclassified sequences</taxon>
        <taxon>metagenomes</taxon>
        <taxon>ecological metagenomes</taxon>
    </lineage>
</organism>
<dbReference type="InterPro" id="IPR004384">
    <property type="entry name" value="RNA_MeTrfase_TrmJ/LasT"/>
</dbReference>
<dbReference type="AlphaFoldDB" id="A0A382QP30"/>
<dbReference type="GO" id="GO:0002128">
    <property type="term" value="P:tRNA nucleoside ribose methylation"/>
    <property type="evidence" value="ECO:0007669"/>
    <property type="project" value="TreeGrafter"/>
</dbReference>
<dbReference type="PANTHER" id="PTHR42786:SF2">
    <property type="entry name" value="TRNA (CYTIDINE_URIDINE-2'-O-)-METHYLTRANSFERASE TRMJ"/>
    <property type="match status" value="1"/>
</dbReference>
<name>A0A382QP30_9ZZZZ</name>
<proteinExistence type="predicted"/>
<dbReference type="Gene3D" id="1.10.8.590">
    <property type="match status" value="1"/>
</dbReference>
<gene>
    <name evidence="2" type="ORF">METZ01_LOCUS340050</name>
</gene>
<accession>A0A382QP30</accession>
<dbReference type="PANTHER" id="PTHR42786">
    <property type="entry name" value="TRNA/RRNA METHYLTRANSFERASE"/>
    <property type="match status" value="1"/>
</dbReference>
<dbReference type="GO" id="GO:0005829">
    <property type="term" value="C:cytosol"/>
    <property type="evidence" value="ECO:0007669"/>
    <property type="project" value="TreeGrafter"/>
</dbReference>
<keyword evidence="1" id="KW-0949">S-adenosyl-L-methionine</keyword>